<organism evidence="1 2">
    <name type="scientific">Bifidobacterium apri</name>
    <dbReference type="NCBI Taxonomy" id="1769423"/>
    <lineage>
        <taxon>Bacteria</taxon>
        <taxon>Bacillati</taxon>
        <taxon>Actinomycetota</taxon>
        <taxon>Actinomycetes</taxon>
        <taxon>Bifidobacteriales</taxon>
        <taxon>Bifidobacteriaceae</taxon>
        <taxon>Bifidobacterium</taxon>
    </lineage>
</organism>
<evidence type="ECO:0000313" key="1">
    <source>
        <dbReference type="EMBL" id="KAB8299543.1"/>
    </source>
</evidence>
<gene>
    <name evidence="1" type="ORF">DSM100238_0577</name>
</gene>
<name>A0A6A2VYF4_9BIFI</name>
<protein>
    <submittedName>
        <fullName evidence="1">Uncharacterized protein</fullName>
    </submittedName>
</protein>
<accession>A0A6A2VYF4</accession>
<dbReference type="EMBL" id="WBSO01000003">
    <property type="protein sequence ID" value="KAB8299543.1"/>
    <property type="molecule type" value="Genomic_DNA"/>
</dbReference>
<evidence type="ECO:0000313" key="2">
    <source>
        <dbReference type="Proteomes" id="UP000440041"/>
    </source>
</evidence>
<reference evidence="1 2" key="1">
    <citation type="submission" date="2019-09" db="EMBL/GenBank/DDBJ databases">
        <title>Characterization of the phylogenetic diversity of two novel species belonging to the genus Bifidobacterium: Bifidobacterium cebidarum sp. nov. and Bifidobacterium leontopitheci sp. nov.</title>
        <authorList>
            <person name="Lugli G.A."/>
            <person name="Duranti S."/>
            <person name="Milani C."/>
            <person name="Turroni F."/>
            <person name="Ventura M."/>
        </authorList>
    </citation>
    <scope>NUCLEOTIDE SEQUENCE [LARGE SCALE GENOMIC DNA]</scope>
    <source>
        <strain evidence="1 2">DSM 100238</strain>
    </source>
</reference>
<dbReference type="AlphaFoldDB" id="A0A6A2VYF4"/>
<sequence>MRVCEVPTPDYVKRLPSMITRRYARLQHHLTYMPDPAPHSHPNHPHCERIISPTCLILPSFRAVKPWYPSLVWWLCLCRGYVVVMLWHESATRNPDTPRYITRTCRVRELPCPNLPCPNLPFRDLPFRDLPCPNLLCLGPAAFGICLVLACLVPDLPYPNLPGMGIRILGRSDKQALTVQHRWCCQSGCRGRSHRCCRMSHRRRWHRCCCRHHHRWCWCAWR</sequence>
<dbReference type="Proteomes" id="UP000440041">
    <property type="component" value="Unassembled WGS sequence"/>
</dbReference>
<keyword evidence="2" id="KW-1185">Reference proteome</keyword>
<comment type="caution">
    <text evidence="1">The sequence shown here is derived from an EMBL/GenBank/DDBJ whole genome shotgun (WGS) entry which is preliminary data.</text>
</comment>
<proteinExistence type="predicted"/>